<dbReference type="Proteomes" id="UP001291623">
    <property type="component" value="Unassembled WGS sequence"/>
</dbReference>
<organism evidence="2 3">
    <name type="scientific">Anisodus tanguticus</name>
    <dbReference type="NCBI Taxonomy" id="243964"/>
    <lineage>
        <taxon>Eukaryota</taxon>
        <taxon>Viridiplantae</taxon>
        <taxon>Streptophyta</taxon>
        <taxon>Embryophyta</taxon>
        <taxon>Tracheophyta</taxon>
        <taxon>Spermatophyta</taxon>
        <taxon>Magnoliopsida</taxon>
        <taxon>eudicotyledons</taxon>
        <taxon>Gunneridae</taxon>
        <taxon>Pentapetalae</taxon>
        <taxon>asterids</taxon>
        <taxon>lamiids</taxon>
        <taxon>Solanales</taxon>
        <taxon>Solanaceae</taxon>
        <taxon>Solanoideae</taxon>
        <taxon>Hyoscyameae</taxon>
        <taxon>Anisodus</taxon>
    </lineage>
</organism>
<reference evidence="2" key="1">
    <citation type="submission" date="2023-12" db="EMBL/GenBank/DDBJ databases">
        <title>Genome assembly of Anisodus tanguticus.</title>
        <authorList>
            <person name="Wang Y.-J."/>
        </authorList>
    </citation>
    <scope>NUCLEOTIDE SEQUENCE</scope>
    <source>
        <strain evidence="2">KB-2021</strain>
        <tissue evidence="2">Leaf</tissue>
    </source>
</reference>
<evidence type="ECO:0000313" key="2">
    <source>
        <dbReference type="EMBL" id="KAK4370140.1"/>
    </source>
</evidence>
<dbReference type="PANTHER" id="PTHR12849">
    <property type="entry name" value="RNA LARIAT DEBRANCHING ENZYME"/>
    <property type="match status" value="1"/>
</dbReference>
<dbReference type="EMBL" id="JAVYJV010000005">
    <property type="protein sequence ID" value="KAK4370140.1"/>
    <property type="molecule type" value="Genomic_DNA"/>
</dbReference>
<evidence type="ECO:0000256" key="1">
    <source>
        <dbReference type="SAM" id="Phobius"/>
    </source>
</evidence>
<gene>
    <name evidence="2" type="ORF">RND71_009615</name>
</gene>
<evidence type="ECO:0000313" key="3">
    <source>
        <dbReference type="Proteomes" id="UP001291623"/>
    </source>
</evidence>
<keyword evidence="1" id="KW-1133">Transmembrane helix</keyword>
<accession>A0AAE1SHM3</accession>
<dbReference type="GO" id="GO:0000398">
    <property type="term" value="P:mRNA splicing, via spliceosome"/>
    <property type="evidence" value="ECO:0007669"/>
    <property type="project" value="TreeGrafter"/>
</dbReference>
<dbReference type="GO" id="GO:0005634">
    <property type="term" value="C:nucleus"/>
    <property type="evidence" value="ECO:0007669"/>
    <property type="project" value="TreeGrafter"/>
</dbReference>
<comment type="caution">
    <text evidence="2">The sequence shown here is derived from an EMBL/GenBank/DDBJ whole genome shotgun (WGS) entry which is preliminary data.</text>
</comment>
<keyword evidence="1" id="KW-0472">Membrane</keyword>
<keyword evidence="1" id="KW-0812">Transmembrane</keyword>
<keyword evidence="3" id="KW-1185">Reference proteome</keyword>
<feature type="transmembrane region" description="Helical" evidence="1">
    <location>
        <begin position="27"/>
        <end position="49"/>
    </location>
</feature>
<dbReference type="PANTHER" id="PTHR12849:SF0">
    <property type="entry name" value="LARIAT DEBRANCHING ENZYME"/>
    <property type="match status" value="1"/>
</dbReference>
<proteinExistence type="predicted"/>
<sequence>MRNNMKFPNTIVVCASRYYGGWAAPQIYFLGFAGVIKFGSIRIGGLSFFQKKVELPPQEPPHPGPTGHYEKLPNSQRDIRSIYHVREYDVHKLLQIEEPVDIFLSHD</sequence>
<protein>
    <submittedName>
        <fullName evidence="2">Uncharacterized protein</fullName>
    </submittedName>
</protein>
<dbReference type="AlphaFoldDB" id="A0AAE1SHM3"/>
<name>A0AAE1SHM3_9SOLA</name>
<dbReference type="GO" id="GO:0008419">
    <property type="term" value="F:RNA lariat debranching enzyme activity"/>
    <property type="evidence" value="ECO:0007669"/>
    <property type="project" value="TreeGrafter"/>
</dbReference>